<accession>A0ABQ1SXF9</accession>
<protein>
    <submittedName>
        <fullName evidence="2">Uncharacterized protein</fullName>
    </submittedName>
</protein>
<organism evidence="2 3">
    <name type="scientific">Shewanella carassii</name>
    <dbReference type="NCBI Taxonomy" id="1987584"/>
    <lineage>
        <taxon>Bacteria</taxon>
        <taxon>Pseudomonadati</taxon>
        <taxon>Pseudomonadota</taxon>
        <taxon>Gammaproteobacteria</taxon>
        <taxon>Alteromonadales</taxon>
        <taxon>Shewanellaceae</taxon>
        <taxon>Shewanella</taxon>
    </lineage>
</organism>
<keyword evidence="1" id="KW-0472">Membrane</keyword>
<dbReference type="Proteomes" id="UP000606498">
    <property type="component" value="Unassembled WGS sequence"/>
</dbReference>
<proteinExistence type="predicted"/>
<comment type="caution">
    <text evidence="2">The sequence shown here is derived from an EMBL/GenBank/DDBJ whole genome shotgun (WGS) entry which is preliminary data.</text>
</comment>
<evidence type="ECO:0000313" key="2">
    <source>
        <dbReference type="EMBL" id="GGE65452.1"/>
    </source>
</evidence>
<keyword evidence="3" id="KW-1185">Reference proteome</keyword>
<feature type="transmembrane region" description="Helical" evidence="1">
    <location>
        <begin position="77"/>
        <end position="96"/>
    </location>
</feature>
<keyword evidence="1" id="KW-0812">Transmembrane</keyword>
<keyword evidence="1" id="KW-1133">Transmembrane helix</keyword>
<evidence type="ECO:0000256" key="1">
    <source>
        <dbReference type="SAM" id="Phobius"/>
    </source>
</evidence>
<feature type="transmembrane region" description="Helical" evidence="1">
    <location>
        <begin position="116"/>
        <end position="136"/>
    </location>
</feature>
<gene>
    <name evidence="2" type="ORF">GCM10011520_02770</name>
</gene>
<sequence length="148" mass="16742">MGWLSSLFGFLTNPIADLTGGYRERKRIAAETAGAIASAEAKLKIAQFTAQAARAERQDVSDTDYDLAVMQNRRFTVMDDLIIIVFLGMFISHFVPNLQPYMHGGWAAMGYKGAPWWFEFVIVGIVVSTLGLMRLFRAFWGREREKKQ</sequence>
<name>A0ABQ1SXF9_9GAMM</name>
<reference evidence="3" key="1">
    <citation type="journal article" date="2019" name="Int. J. Syst. Evol. Microbiol.">
        <title>The Global Catalogue of Microorganisms (GCM) 10K type strain sequencing project: providing services to taxonomists for standard genome sequencing and annotation.</title>
        <authorList>
            <consortium name="The Broad Institute Genomics Platform"/>
            <consortium name="The Broad Institute Genome Sequencing Center for Infectious Disease"/>
            <person name="Wu L."/>
            <person name="Ma J."/>
        </authorList>
    </citation>
    <scope>NUCLEOTIDE SEQUENCE [LARGE SCALE GENOMIC DNA]</scope>
    <source>
        <strain evidence="3">CGMCC 1.16033</strain>
    </source>
</reference>
<dbReference type="RefSeq" id="WP_100143682.1">
    <property type="nucleotide sequence ID" value="NZ_BMKO01000001.1"/>
</dbReference>
<evidence type="ECO:0000313" key="3">
    <source>
        <dbReference type="Proteomes" id="UP000606498"/>
    </source>
</evidence>
<dbReference type="EMBL" id="BMKO01000001">
    <property type="protein sequence ID" value="GGE65452.1"/>
    <property type="molecule type" value="Genomic_DNA"/>
</dbReference>